<protein>
    <submittedName>
        <fullName evidence="2">Uncharacterized protein</fullName>
    </submittedName>
</protein>
<dbReference type="RefSeq" id="WP_067912932.1">
    <property type="nucleotide sequence ID" value="NZ_BSRZ01000020.1"/>
</dbReference>
<feature type="region of interest" description="Disordered" evidence="1">
    <location>
        <begin position="71"/>
        <end position="97"/>
    </location>
</feature>
<evidence type="ECO:0000313" key="3">
    <source>
        <dbReference type="Proteomes" id="UP001165124"/>
    </source>
</evidence>
<evidence type="ECO:0000313" key="2">
    <source>
        <dbReference type="EMBL" id="GLW67147.1"/>
    </source>
</evidence>
<reference evidence="2" key="1">
    <citation type="submission" date="2023-02" db="EMBL/GenBank/DDBJ databases">
        <title>Actinomadura rubrobrunea NBRC 14622.</title>
        <authorList>
            <person name="Ichikawa N."/>
            <person name="Sato H."/>
            <person name="Tonouchi N."/>
        </authorList>
    </citation>
    <scope>NUCLEOTIDE SEQUENCE</scope>
    <source>
        <strain evidence="2">NBRC 14622</strain>
    </source>
</reference>
<evidence type="ECO:0000256" key="1">
    <source>
        <dbReference type="SAM" id="MobiDB-lite"/>
    </source>
</evidence>
<gene>
    <name evidence="2" type="ORF">Arub01_53900</name>
</gene>
<feature type="compositionally biased region" description="Acidic residues" evidence="1">
    <location>
        <begin position="76"/>
        <end position="88"/>
    </location>
</feature>
<dbReference type="AlphaFoldDB" id="A0A9W6Q045"/>
<keyword evidence="3" id="KW-1185">Reference proteome</keyword>
<sequence length="97" mass="10523">MISVLIAVLVLAALALAPWLSQLGGGVDVELWERGRKALRAVMTGEEEDAEADAGDGRIEPTGNVRILPTKKQDDRIEEIEDDDEDVMMEPPTAHTA</sequence>
<comment type="caution">
    <text evidence="2">The sequence shown here is derived from an EMBL/GenBank/DDBJ whole genome shotgun (WGS) entry which is preliminary data.</text>
</comment>
<name>A0A9W6Q045_9ACTN</name>
<proteinExistence type="predicted"/>
<accession>A0A9W6Q045</accession>
<dbReference type="Proteomes" id="UP001165124">
    <property type="component" value="Unassembled WGS sequence"/>
</dbReference>
<organism evidence="2 3">
    <name type="scientific">Actinomadura rubrobrunea</name>
    <dbReference type="NCBI Taxonomy" id="115335"/>
    <lineage>
        <taxon>Bacteria</taxon>
        <taxon>Bacillati</taxon>
        <taxon>Actinomycetota</taxon>
        <taxon>Actinomycetes</taxon>
        <taxon>Streptosporangiales</taxon>
        <taxon>Thermomonosporaceae</taxon>
        <taxon>Actinomadura</taxon>
    </lineage>
</organism>
<dbReference type="EMBL" id="BSRZ01000020">
    <property type="protein sequence ID" value="GLW67147.1"/>
    <property type="molecule type" value="Genomic_DNA"/>
</dbReference>